<accession>A0AAD8VAF8</accession>
<dbReference type="Proteomes" id="UP001230504">
    <property type="component" value="Unassembled WGS sequence"/>
</dbReference>
<sequence length="136" mass="15277">MYSRFSVLLRTLATIVTVTAGDTPVQRVSRTEERNWSRRQKKNRQLILGKLLPLSPYTICDSSLNSKAFGPPPLLKKKKANFPSVGASPPGPGMLREVSELKVGRPWRWMCSMRVPPCELKQGSEPGQLCPRTWQA</sequence>
<feature type="chain" id="PRO_5042143790" description="Secreted protein" evidence="1">
    <location>
        <begin position="21"/>
        <end position="136"/>
    </location>
</feature>
<evidence type="ECO:0000313" key="3">
    <source>
        <dbReference type="Proteomes" id="UP001230504"/>
    </source>
</evidence>
<dbReference type="EMBL" id="JAHLJV010000001">
    <property type="protein sequence ID" value="KAK1600347.1"/>
    <property type="molecule type" value="Genomic_DNA"/>
</dbReference>
<gene>
    <name evidence="2" type="ORF">LY79DRAFT_15310</name>
</gene>
<organism evidence="2 3">
    <name type="scientific">Colletotrichum navitas</name>
    <dbReference type="NCBI Taxonomy" id="681940"/>
    <lineage>
        <taxon>Eukaryota</taxon>
        <taxon>Fungi</taxon>
        <taxon>Dikarya</taxon>
        <taxon>Ascomycota</taxon>
        <taxon>Pezizomycotina</taxon>
        <taxon>Sordariomycetes</taxon>
        <taxon>Hypocreomycetidae</taxon>
        <taxon>Glomerellales</taxon>
        <taxon>Glomerellaceae</taxon>
        <taxon>Colletotrichum</taxon>
        <taxon>Colletotrichum graminicola species complex</taxon>
    </lineage>
</organism>
<comment type="caution">
    <text evidence="2">The sequence shown here is derived from an EMBL/GenBank/DDBJ whole genome shotgun (WGS) entry which is preliminary data.</text>
</comment>
<dbReference type="RefSeq" id="XP_060420843.1">
    <property type="nucleotide sequence ID" value="XM_060551073.1"/>
</dbReference>
<proteinExistence type="predicted"/>
<evidence type="ECO:0000313" key="2">
    <source>
        <dbReference type="EMBL" id="KAK1600347.1"/>
    </source>
</evidence>
<dbReference type="AlphaFoldDB" id="A0AAD8VAF8"/>
<dbReference type="GeneID" id="85435313"/>
<name>A0AAD8VAF8_9PEZI</name>
<keyword evidence="3" id="KW-1185">Reference proteome</keyword>
<evidence type="ECO:0000256" key="1">
    <source>
        <dbReference type="SAM" id="SignalP"/>
    </source>
</evidence>
<keyword evidence="1" id="KW-0732">Signal</keyword>
<reference evidence="2" key="1">
    <citation type="submission" date="2021-06" db="EMBL/GenBank/DDBJ databases">
        <title>Comparative genomics, transcriptomics and evolutionary studies reveal genomic signatures of adaptation to plant cell wall in hemibiotrophic fungi.</title>
        <authorList>
            <consortium name="DOE Joint Genome Institute"/>
            <person name="Baroncelli R."/>
            <person name="Diaz J.F."/>
            <person name="Benocci T."/>
            <person name="Peng M."/>
            <person name="Battaglia E."/>
            <person name="Haridas S."/>
            <person name="Andreopoulos W."/>
            <person name="Labutti K."/>
            <person name="Pangilinan J."/>
            <person name="Floch G.L."/>
            <person name="Makela M.R."/>
            <person name="Henrissat B."/>
            <person name="Grigoriev I.V."/>
            <person name="Crouch J.A."/>
            <person name="De Vries R.P."/>
            <person name="Sukno S.A."/>
            <person name="Thon M.R."/>
        </authorList>
    </citation>
    <scope>NUCLEOTIDE SEQUENCE</scope>
    <source>
        <strain evidence="2">CBS 125086</strain>
    </source>
</reference>
<protein>
    <recommendedName>
        <fullName evidence="4">Secreted protein</fullName>
    </recommendedName>
</protein>
<evidence type="ECO:0008006" key="4">
    <source>
        <dbReference type="Google" id="ProtNLM"/>
    </source>
</evidence>
<feature type="signal peptide" evidence="1">
    <location>
        <begin position="1"/>
        <end position="20"/>
    </location>
</feature>